<keyword evidence="2" id="KW-0238">DNA-binding</keyword>
<keyword evidence="1" id="KW-0805">Transcription regulation</keyword>
<protein>
    <submittedName>
        <fullName evidence="5">Helix-turn-helix domain-containing protein</fullName>
    </submittedName>
</protein>
<dbReference type="EMBL" id="JBHTJZ010000005">
    <property type="protein sequence ID" value="MFD0958996.1"/>
    <property type="molecule type" value="Genomic_DNA"/>
</dbReference>
<dbReference type="InterPro" id="IPR020449">
    <property type="entry name" value="Tscrpt_reg_AraC-type_HTH"/>
</dbReference>
<dbReference type="PROSITE" id="PS01124">
    <property type="entry name" value="HTH_ARAC_FAMILY_2"/>
    <property type="match status" value="1"/>
</dbReference>
<name>A0ABW3HNC3_9BACL</name>
<dbReference type="Pfam" id="PF12833">
    <property type="entry name" value="HTH_18"/>
    <property type="match status" value="1"/>
</dbReference>
<accession>A0ABW3HNC3</accession>
<dbReference type="RefSeq" id="WP_377562833.1">
    <property type="nucleotide sequence ID" value="NZ_JBHTJZ010000005.1"/>
</dbReference>
<keyword evidence="3" id="KW-0804">Transcription</keyword>
<evidence type="ECO:0000256" key="1">
    <source>
        <dbReference type="ARBA" id="ARBA00023015"/>
    </source>
</evidence>
<sequence length="267" mass="30841">MLSINTINKHQGMNWYEEQFTTDSSSLMNHATYAQLVIMTYGKCLYWLNGEKTLAERGDFLFIPAQLSYYGKSIPTVFHEKYVIQFNIGRTDAIPLLATPSPKISKPGIYEMCVDRLKMVWKEWQDGTPYASARVEAFLVDTLALWNRELDHSSSSSMKSDNHVVRMKQYIANHYRNKITKIELGDCIGRSPNHAASLFRQGTGQTISQYIHHTRMRTAQYLLRESLLNITEIAEYLGYSEVSYFQRIFKRTFGYPPSVSLTERSSQ</sequence>
<evidence type="ECO:0000259" key="4">
    <source>
        <dbReference type="PROSITE" id="PS01124"/>
    </source>
</evidence>
<dbReference type="Gene3D" id="1.10.10.60">
    <property type="entry name" value="Homeodomain-like"/>
    <property type="match status" value="2"/>
</dbReference>
<feature type="domain" description="HTH araC/xylS-type" evidence="4">
    <location>
        <begin position="165"/>
        <end position="263"/>
    </location>
</feature>
<dbReference type="SMART" id="SM00342">
    <property type="entry name" value="HTH_ARAC"/>
    <property type="match status" value="1"/>
</dbReference>
<dbReference type="SUPFAM" id="SSF51182">
    <property type="entry name" value="RmlC-like cupins"/>
    <property type="match status" value="1"/>
</dbReference>
<dbReference type="PRINTS" id="PR00032">
    <property type="entry name" value="HTHARAC"/>
</dbReference>
<dbReference type="InterPro" id="IPR011051">
    <property type="entry name" value="RmlC_Cupin_sf"/>
</dbReference>
<dbReference type="PROSITE" id="PS00041">
    <property type="entry name" value="HTH_ARAC_FAMILY_1"/>
    <property type="match status" value="1"/>
</dbReference>
<evidence type="ECO:0000313" key="5">
    <source>
        <dbReference type="EMBL" id="MFD0958996.1"/>
    </source>
</evidence>
<proteinExistence type="predicted"/>
<dbReference type="Proteomes" id="UP001596989">
    <property type="component" value="Unassembled WGS sequence"/>
</dbReference>
<comment type="caution">
    <text evidence="5">The sequence shown here is derived from an EMBL/GenBank/DDBJ whole genome shotgun (WGS) entry which is preliminary data.</text>
</comment>
<evidence type="ECO:0000313" key="6">
    <source>
        <dbReference type="Proteomes" id="UP001596989"/>
    </source>
</evidence>
<organism evidence="5 6">
    <name type="scientific">Paenibacillus chungangensis</name>
    <dbReference type="NCBI Taxonomy" id="696535"/>
    <lineage>
        <taxon>Bacteria</taxon>
        <taxon>Bacillati</taxon>
        <taxon>Bacillota</taxon>
        <taxon>Bacilli</taxon>
        <taxon>Bacillales</taxon>
        <taxon>Paenibacillaceae</taxon>
        <taxon>Paenibacillus</taxon>
    </lineage>
</organism>
<keyword evidence="6" id="KW-1185">Reference proteome</keyword>
<gene>
    <name evidence="5" type="ORF">ACFQ2I_06275</name>
</gene>
<dbReference type="InterPro" id="IPR018062">
    <property type="entry name" value="HTH_AraC-typ_CS"/>
</dbReference>
<dbReference type="InterPro" id="IPR009057">
    <property type="entry name" value="Homeodomain-like_sf"/>
</dbReference>
<dbReference type="InterPro" id="IPR018060">
    <property type="entry name" value="HTH_AraC"/>
</dbReference>
<evidence type="ECO:0000256" key="2">
    <source>
        <dbReference type="ARBA" id="ARBA00023125"/>
    </source>
</evidence>
<dbReference type="SUPFAM" id="SSF46689">
    <property type="entry name" value="Homeodomain-like"/>
    <property type="match status" value="2"/>
</dbReference>
<dbReference type="PANTHER" id="PTHR43280">
    <property type="entry name" value="ARAC-FAMILY TRANSCRIPTIONAL REGULATOR"/>
    <property type="match status" value="1"/>
</dbReference>
<evidence type="ECO:0000256" key="3">
    <source>
        <dbReference type="ARBA" id="ARBA00023163"/>
    </source>
</evidence>
<reference evidence="6" key="1">
    <citation type="journal article" date="2019" name="Int. J. Syst. Evol. Microbiol.">
        <title>The Global Catalogue of Microorganisms (GCM) 10K type strain sequencing project: providing services to taxonomists for standard genome sequencing and annotation.</title>
        <authorList>
            <consortium name="The Broad Institute Genomics Platform"/>
            <consortium name="The Broad Institute Genome Sequencing Center for Infectious Disease"/>
            <person name="Wu L."/>
            <person name="Ma J."/>
        </authorList>
    </citation>
    <scope>NUCLEOTIDE SEQUENCE [LARGE SCALE GENOMIC DNA]</scope>
    <source>
        <strain evidence="6">CCUG 59129</strain>
    </source>
</reference>
<dbReference type="PANTHER" id="PTHR43280:SF2">
    <property type="entry name" value="HTH-TYPE TRANSCRIPTIONAL REGULATOR EXSA"/>
    <property type="match status" value="1"/>
</dbReference>